<organism evidence="2 3">
    <name type="scientific">Chiloscyllium punctatum</name>
    <name type="common">Brownbanded bambooshark</name>
    <name type="synonym">Hemiscyllium punctatum</name>
    <dbReference type="NCBI Taxonomy" id="137246"/>
    <lineage>
        <taxon>Eukaryota</taxon>
        <taxon>Metazoa</taxon>
        <taxon>Chordata</taxon>
        <taxon>Craniata</taxon>
        <taxon>Vertebrata</taxon>
        <taxon>Chondrichthyes</taxon>
        <taxon>Elasmobranchii</taxon>
        <taxon>Galeomorphii</taxon>
        <taxon>Galeoidea</taxon>
        <taxon>Orectolobiformes</taxon>
        <taxon>Hemiscylliidae</taxon>
        <taxon>Chiloscyllium</taxon>
    </lineage>
</organism>
<protein>
    <recommendedName>
        <fullName evidence="1">Collagen type XV/XVIII trimerization domain-containing protein</fullName>
    </recommendedName>
</protein>
<dbReference type="EMBL" id="BEZZ01014079">
    <property type="protein sequence ID" value="GCC38952.1"/>
    <property type="molecule type" value="Genomic_DNA"/>
</dbReference>
<dbReference type="Pfam" id="PF20010">
    <property type="entry name" value="Collagen_trimer"/>
    <property type="match status" value="1"/>
</dbReference>
<gene>
    <name evidence="2" type="ORF">chiPu_0023000</name>
</gene>
<proteinExistence type="predicted"/>
<dbReference type="InterPro" id="IPR045463">
    <property type="entry name" value="XV/XVIII_trimerization_dom"/>
</dbReference>
<sequence length="62" mass="6642">IVGPPGPPGPPGSAASASGVTVLQTYQTMLSISRSLHEGTLAYVMEHGDLYIRVRDGWRQVY</sequence>
<reference evidence="2 3" key="1">
    <citation type="journal article" date="2018" name="Nat. Ecol. Evol.">
        <title>Shark genomes provide insights into elasmobranch evolution and the origin of vertebrates.</title>
        <authorList>
            <person name="Hara Y"/>
            <person name="Yamaguchi K"/>
            <person name="Onimaru K"/>
            <person name="Kadota M"/>
            <person name="Koyanagi M"/>
            <person name="Keeley SD"/>
            <person name="Tatsumi K"/>
            <person name="Tanaka K"/>
            <person name="Motone F"/>
            <person name="Kageyama Y"/>
            <person name="Nozu R"/>
            <person name="Adachi N"/>
            <person name="Nishimura O"/>
            <person name="Nakagawa R"/>
            <person name="Tanegashima C"/>
            <person name="Kiyatake I"/>
            <person name="Matsumoto R"/>
            <person name="Murakumo K"/>
            <person name="Nishida K"/>
            <person name="Terakita A"/>
            <person name="Kuratani S"/>
            <person name="Sato K"/>
            <person name="Hyodo S Kuraku.S."/>
        </authorList>
    </citation>
    <scope>NUCLEOTIDE SEQUENCE [LARGE SCALE GENOMIC DNA]</scope>
</reference>
<evidence type="ECO:0000259" key="1">
    <source>
        <dbReference type="Pfam" id="PF20010"/>
    </source>
</evidence>
<feature type="non-terminal residue" evidence="2">
    <location>
        <position position="62"/>
    </location>
</feature>
<feature type="non-terminal residue" evidence="2">
    <location>
        <position position="1"/>
    </location>
</feature>
<dbReference type="FunFam" id="3.40.1620.70:FF:000003">
    <property type="entry name" value="Collagen type XVIII alpha 1"/>
    <property type="match status" value="1"/>
</dbReference>
<dbReference type="AlphaFoldDB" id="A0A401T8M2"/>
<evidence type="ECO:0000313" key="2">
    <source>
        <dbReference type="EMBL" id="GCC38952.1"/>
    </source>
</evidence>
<dbReference type="Gene3D" id="3.40.1620.70">
    <property type="match status" value="1"/>
</dbReference>
<feature type="domain" description="Collagen type XV/XVIII trimerization" evidence="1">
    <location>
        <begin position="20"/>
        <end position="61"/>
    </location>
</feature>
<name>A0A401T8M2_CHIPU</name>
<dbReference type="STRING" id="137246.A0A401T8M2"/>
<dbReference type="OrthoDB" id="9950818at2759"/>
<evidence type="ECO:0000313" key="3">
    <source>
        <dbReference type="Proteomes" id="UP000287033"/>
    </source>
</evidence>
<keyword evidence="3" id="KW-1185">Reference proteome</keyword>
<comment type="caution">
    <text evidence="2">The sequence shown here is derived from an EMBL/GenBank/DDBJ whole genome shotgun (WGS) entry which is preliminary data.</text>
</comment>
<dbReference type="Proteomes" id="UP000287033">
    <property type="component" value="Unassembled WGS sequence"/>
</dbReference>
<accession>A0A401T8M2</accession>